<dbReference type="Proteomes" id="UP000623467">
    <property type="component" value="Unassembled WGS sequence"/>
</dbReference>
<protein>
    <submittedName>
        <fullName evidence="1">Uncharacterized protein</fullName>
    </submittedName>
</protein>
<proteinExistence type="predicted"/>
<evidence type="ECO:0000313" key="2">
    <source>
        <dbReference type="Proteomes" id="UP000623467"/>
    </source>
</evidence>
<evidence type="ECO:0000313" key="1">
    <source>
        <dbReference type="EMBL" id="KAF7335910.1"/>
    </source>
</evidence>
<name>A0A8H6X7D0_9AGAR</name>
<comment type="caution">
    <text evidence="1">The sequence shown here is derived from an EMBL/GenBank/DDBJ whole genome shotgun (WGS) entry which is preliminary data.</text>
</comment>
<gene>
    <name evidence="1" type="ORF">MSAN_02328200</name>
</gene>
<accession>A0A8H6X7D0</accession>
<keyword evidence="2" id="KW-1185">Reference proteome</keyword>
<reference evidence="1" key="1">
    <citation type="submission" date="2020-05" db="EMBL/GenBank/DDBJ databases">
        <title>Mycena genomes resolve the evolution of fungal bioluminescence.</title>
        <authorList>
            <person name="Tsai I.J."/>
        </authorList>
    </citation>
    <scope>NUCLEOTIDE SEQUENCE</scope>
    <source>
        <strain evidence="1">160909Yilan</strain>
    </source>
</reference>
<dbReference type="EMBL" id="JACAZH010000039">
    <property type="protein sequence ID" value="KAF7335910.1"/>
    <property type="molecule type" value="Genomic_DNA"/>
</dbReference>
<sequence>MIVLPHNLGRLASFVFVFVGGDDVRGSFRFGLRDEPLTTQTRASSSKEHYISSRFAPLVLLFISSLKSSPLIPGTLCTPTACLPSLSPTRWFWFCLSLALWYWFDLLTESRAALLVVNSTPPLWFWFPSFAGLFSSLCSLSLSSLNSPSPMLLVSAYAPISPRVLAHRFMRLDLSLYDTRCFLNVLEERVGSSVAAANANRKQHTQH</sequence>
<dbReference type="AlphaFoldDB" id="A0A8H6X7D0"/>
<organism evidence="1 2">
    <name type="scientific">Mycena sanguinolenta</name>
    <dbReference type="NCBI Taxonomy" id="230812"/>
    <lineage>
        <taxon>Eukaryota</taxon>
        <taxon>Fungi</taxon>
        <taxon>Dikarya</taxon>
        <taxon>Basidiomycota</taxon>
        <taxon>Agaricomycotina</taxon>
        <taxon>Agaricomycetes</taxon>
        <taxon>Agaricomycetidae</taxon>
        <taxon>Agaricales</taxon>
        <taxon>Marasmiineae</taxon>
        <taxon>Mycenaceae</taxon>
        <taxon>Mycena</taxon>
    </lineage>
</organism>